<dbReference type="PANTHER" id="PTHR12616">
    <property type="entry name" value="VACUOLAR PROTEIN SORTING VPS41"/>
    <property type="match status" value="1"/>
</dbReference>
<proteinExistence type="predicted"/>
<feature type="region of interest" description="Disordered" evidence="1">
    <location>
        <begin position="1715"/>
        <end position="1734"/>
    </location>
</feature>
<reference evidence="2 3" key="1">
    <citation type="submission" date="2017-09" db="EMBL/GenBank/DDBJ databases">
        <title>Genome sequencing of Besnoitia besnoiti strain Bb-Ger1.</title>
        <authorList>
            <person name="Schares G."/>
            <person name="Venepally P."/>
            <person name="Lorenzi H.A."/>
        </authorList>
    </citation>
    <scope>NUCLEOTIDE SEQUENCE [LARGE SCALE GENOMIC DNA]</scope>
    <source>
        <strain evidence="2 3">Bb-Ger1</strain>
    </source>
</reference>
<feature type="region of interest" description="Disordered" evidence="1">
    <location>
        <begin position="2234"/>
        <end position="2264"/>
    </location>
</feature>
<dbReference type="GO" id="GO:0005770">
    <property type="term" value="C:late endosome"/>
    <property type="evidence" value="ECO:0007669"/>
    <property type="project" value="TreeGrafter"/>
</dbReference>
<feature type="region of interest" description="Disordered" evidence="1">
    <location>
        <begin position="1311"/>
        <end position="1342"/>
    </location>
</feature>
<dbReference type="GeneID" id="40307112"/>
<feature type="compositionally biased region" description="Basic and acidic residues" evidence="1">
    <location>
        <begin position="2073"/>
        <end position="2084"/>
    </location>
</feature>
<dbReference type="OrthoDB" id="410759at2759"/>
<feature type="compositionally biased region" description="Low complexity" evidence="1">
    <location>
        <begin position="340"/>
        <end position="362"/>
    </location>
</feature>
<keyword evidence="3" id="KW-1185">Reference proteome</keyword>
<dbReference type="GO" id="GO:0006623">
    <property type="term" value="P:protein targeting to vacuole"/>
    <property type="evidence" value="ECO:0007669"/>
    <property type="project" value="InterPro"/>
</dbReference>
<feature type="region of interest" description="Disordered" evidence="1">
    <location>
        <begin position="772"/>
        <end position="819"/>
    </location>
</feature>
<sequence>MAASESGCAAPSPLSHAQAEVRPARRRESSEKLTLEEILQQELSDDEEFDRLILDSSRPPGGATRPAGYGRVEETWAASRATAVSGYGLGNGVARAHALAVDEREDRDEQEVPLPRQTTYRAHDAASAHPAGRATPACAASDSPCQTGSDLSFSASRVRAEERGESGSGGEACAKSRFAGTTRTVEEILRDVEEEDEEWLSTLLPQVALPTTTGGSTCGLYTPPNGQGRQQSSEGARRDSGDDGGAGWRSPHRPASASASRVTSSQRPSAGSHRGATARDDSWRTPGAASRLCPSTRSPRRGARRSSLSSVSSSSCSCDASPSRRGAAGEEGVSGTETPLSSSAVSSSGSSARSSRATSVLSDSADAPSSCEESQGQLRSRPRRTGGLLAPMTSPPLPSSLASSLQLLRDSPLRWTCRSSAALWGGAAARKAARVLAEEDEAAEVGRPDARGHLDPQRGLAALKQKARGSEIARRSPEGRARGRSRQRDAIPAPLEEAALNSLGLAPFNEEPPTTRKGAECQRRQEKPATWRHGDESHQGGPAEDFETPEKTLEIVRAPTDKATGVFDTIAQGFSSLQSLVASVGFPTCFHSVQNLLSIGTSRGFALLVDVHALPALPETPDARRSFFASFFASPQAFPLFLPPLESADAHAAPGAIGAPGAADAGTSAFLSVELGEVAATCAPEEAKVGAVASIALAENLRFLLVGYKSGTVALYEIHSSKVQRLPLPPGCTYTPPDAWGEAAASETKAERVPLLRGYQATLVALSKDSAGSSLAPAAENDGGGRPPGDGMPRRDPFSSAQSSGEPQAKKSGREATDSKSSSSVCCLRFLTEATLRGATGGRSAAAVSQAPVATPGGGASFYGSDLWPVPSLGRASVLPSGALAVALAADERGDLFVISFQKTFLSVACDRRCVTTGIRSLGAIIDIRVLPAPPPRVCARPSAAEFAVRGLLGARGQAFEDGVVGGRARGEAGARAALERGIRSLPLLGRAIPGSAVHGDRRAGIFGGTASPPVDSDGFPEDPHPADEAQIFAVACSNAVLILRLLPLPALVYRIDLVAGSLSALGQQARSEEPAGGRASERRGSTDLSTPRSAHATHGGRRRQLSQTPSFASSPSAAASSPVAPSSPSAGATLRGGDGEPRTAAACSQEASHKQRPQTCLPDLPCVTWLRAAFRHQRLFDNPVLAAGLSCEIQLFEVKAAPRGASAPPGSGGLVVEPGACVFSVSHPIQSLMAVQDSVLCVLDAGNILSVYQLMSAAVDPLASALASPRPPTSSVELRLLQRVDVSLANPVYYRFTDISLITQLVRQQREKRRETRRSSGASPGSPFASPPTTSPLSRVASSGQSAWGGVAYGLLGVARRDSAARRLLAGAKAQTPEARRQPGSKGASREAGGDTIGAGSAAEEADDVLPVFAASYANSLCLGYGGVAPAKPRLAEMLLDAQDEGDWGGRAGDEAEGGDLRRRPREGLRCPGDQGTTEIWVVGLEGLVVVRLRSWLEVLEELLAAGRGLEALAVLKCLYDGRLPPLLCFSPHRVLRQQTAALPSLAAAVSRGFCLATLRHRRWFSSFLPSLLPAAQATAPPDRLWRELVALLARCVFELVASLRLYPLLNGVVFRAFTKLIDQLESEGQLASSPSPSSGAGDEEACAALAPAEPPAGDSVRHIFFSLLIRYLVLGELPSAALDPDVVTALVLHLEGQLEGGLLGDKTADAAAPADCAKRERGSDDEAAPTSRATPGVLLRHLTRFIGDDAVEETPLLAALIELESAMKATRPGPSDRGEGLEQVGVVRGETAHAERDRSAAGINEAAAKEEEADDAQFSLLRPLYIHLAMAPGREGRATESEGANLDMTRVVREKLLKYRLLRHLLQFVLMRLFGIEMHDSPAHALAPSPALEAGRVVTPEAETPDSVGCANAAGAADLLQILQLVSVHRVWLGVCLAYSRGFADFRTPVELLIGDAYRIQHAVFKNFIHLLQQSLSWRGGPLGESDALRGGAASEAAAGERGAGGRGETPLSSLGSLPLFVPPRDVETLRATREVFFFLFSLFLGLPYPLHGGRRPRSRRARPGLAGAEGELRDEAHDAADTQRAPAARETCDEFLWRQSTGGEVDLPTAREHLRRKPPSCFSASPLATVLDYVFRRATAPPPKALAGRLDFLFSPSLSAAEGGAPEVVTRAPEPPGWGSPQVFKRLFMMSPRMTFSLFSALLLASASSALTNPAAQKALQAPDLSPEIASAADDEARSSSTPGDEAQPGNAAAADEPLSKTEKRDFPRALLGLLLPAVADCIVDAASLHQTYLNALGALGARQGEPGGKGDRGGDDGQRGSGADCAADMLLSAVAALEAMAREQRRTLQEMHAVLWRLFVVGVLCVRDQVLASASLRCEVVQFFLCDAPPSINLLLPLLSRPLPNALKPQQLRAMLLTSSIQAPAAIEFESCTRRAASAAAATSAPRSPSFAWDQGLREAMLLAWLEKEADTAWSGARLRGEGAEARGRSAARALSLYGSHKLLLKRFGFLRAAALLCEAERDYDASLALWIRRARSGTCAADSGSEAGKEDAQAQRRRAPRRHRGEGNGGDDAREWVDEEDSRDVFRFIRELVLEAEKPSGEEAERPRGCAQMATPWRRELVDSLSFLRAVSRHLADLVELDCDSSARLICEIFRLQQQRALASSRSRTRASEPRAADAAAAAAAAPGPRGGEGGSRSEEEALARGAGSAPRSDAPANSVVLFESPGAIIDLLDGHPKLQLQLLEALMAGGGRHGPSSAKGRTAEASSFFSSPAEQTAFFHSQFVRYIRLLCQHDPRQVCAVLQQQERFPLAACLRVCEEFQVLDACAYLLERTGDFQGIIRLFQHAFSQDLDRLRSLFLVPSFDILPILRVLLPRYPPSHPIHSLAAGAATDDETRRPEACFPFASHAKSRGGDRPAAGGRPGGRLTGRRESASSASGLRAPPLVGDGDGRGAALAGLPGARAPRASWAASRERGPLTGAEDASGVGGRPPEELSDLLFPFCPQRRRDGEARREEPSRDRTDDGGGLPRGEREGAERPGSCAFADSRSNGSCLASGLAFDEEAPEGDTRWAGIAEVASLFQLVQIASWVGRRNAHLLHKQQLEDLWFCLLALVVRAQQAFPQLPQASAASPATAEASRAGSSPGRDAAARGGSKRERKTLRGLVYELVLSELLSCILHAGVMAISSLPETVKRITKTHRHAQLAVFKRPLASMLSGLSYQQSLLDAYSALANADMSALFSQVEATRRRAIAIKVFSAGNATASLSPQAALTCADCRGHLLLPPPASALDAFLARHRAGSSHAAAAASARPTAAAASGRADGRRSGAQAYYAATARGEEARGKGAPTARSSQSAIAAFPCGHVFHLACLREKEGEQAPACGACVAVRLSGLGKASRESGRWRKRALGDA</sequence>
<feature type="compositionally biased region" description="Basic and acidic residues" evidence="1">
    <location>
        <begin position="468"/>
        <end position="489"/>
    </location>
</feature>
<feature type="region of interest" description="Disordered" evidence="1">
    <location>
        <begin position="2668"/>
        <end position="2721"/>
    </location>
</feature>
<dbReference type="GO" id="GO:0034058">
    <property type="term" value="P:endosomal vesicle fusion"/>
    <property type="evidence" value="ECO:0007669"/>
    <property type="project" value="TreeGrafter"/>
</dbReference>
<feature type="compositionally biased region" description="Basic and acidic residues" evidence="1">
    <location>
        <begin position="22"/>
        <end position="35"/>
    </location>
</feature>
<dbReference type="GO" id="GO:0030897">
    <property type="term" value="C:HOPS complex"/>
    <property type="evidence" value="ECO:0007669"/>
    <property type="project" value="TreeGrafter"/>
</dbReference>
<feature type="region of interest" description="Disordered" evidence="1">
    <location>
        <begin position="2910"/>
        <end position="3048"/>
    </location>
</feature>
<feature type="compositionally biased region" description="Basic residues" evidence="1">
    <location>
        <begin position="2056"/>
        <end position="2065"/>
    </location>
</feature>
<name>A0A2A9M9Q1_BESBE</name>
<dbReference type="STRING" id="94643.A0A2A9M9Q1"/>
<feature type="compositionally biased region" description="Basic and acidic residues" evidence="1">
    <location>
        <begin position="1460"/>
        <end position="1470"/>
    </location>
</feature>
<feature type="compositionally biased region" description="Low complexity" evidence="1">
    <location>
        <begin position="2958"/>
        <end position="2976"/>
    </location>
</feature>
<feature type="region of interest" description="Disordered" evidence="1">
    <location>
        <begin position="1372"/>
        <end position="1400"/>
    </location>
</feature>
<feature type="region of interest" description="Disordered" evidence="1">
    <location>
        <begin position="1447"/>
        <end position="1470"/>
    </location>
</feature>
<comment type="caution">
    <text evidence="2">The sequence shown here is derived from an EMBL/GenBank/DDBJ whole genome shotgun (WGS) entry which is preliminary data.</text>
</comment>
<feature type="region of interest" description="Disordered" evidence="1">
    <location>
        <begin position="2056"/>
        <end position="2088"/>
    </location>
</feature>
<dbReference type="Proteomes" id="UP000224006">
    <property type="component" value="Chromosome XI"/>
</dbReference>
<feature type="region of interest" description="Disordered" evidence="1">
    <location>
        <begin position="462"/>
        <end position="546"/>
    </location>
</feature>
<feature type="compositionally biased region" description="Basic residues" evidence="1">
    <location>
        <begin position="2560"/>
        <end position="2569"/>
    </location>
</feature>
<feature type="compositionally biased region" description="Low complexity" evidence="1">
    <location>
        <begin position="3131"/>
        <end position="3145"/>
    </location>
</feature>
<evidence type="ECO:0000313" key="2">
    <source>
        <dbReference type="EMBL" id="PFH32110.1"/>
    </source>
</evidence>
<feature type="compositionally biased region" description="Polar residues" evidence="1">
    <location>
        <begin position="143"/>
        <end position="153"/>
    </location>
</feature>
<feature type="region of interest" description="Disordered" evidence="1">
    <location>
        <begin position="2545"/>
        <end position="2580"/>
    </location>
</feature>
<dbReference type="InterPro" id="IPR045111">
    <property type="entry name" value="Vps41/Vps8"/>
</dbReference>
<feature type="compositionally biased region" description="Low complexity" evidence="1">
    <location>
        <begin position="305"/>
        <end position="325"/>
    </location>
</feature>
<gene>
    <name evidence="2" type="ORF">BESB_020510</name>
</gene>
<feature type="compositionally biased region" description="Basic and acidic residues" evidence="1">
    <location>
        <begin position="513"/>
        <end position="538"/>
    </location>
</feature>
<evidence type="ECO:0000313" key="3">
    <source>
        <dbReference type="Proteomes" id="UP000224006"/>
    </source>
</evidence>
<feature type="compositionally biased region" description="Basic and acidic residues" evidence="1">
    <location>
        <begin position="808"/>
        <end position="818"/>
    </location>
</feature>
<feature type="region of interest" description="Disordered" evidence="1">
    <location>
        <begin position="1"/>
        <end position="69"/>
    </location>
</feature>
<dbReference type="RefSeq" id="XP_029216119.1">
    <property type="nucleotide sequence ID" value="XM_029360760.1"/>
</dbReference>
<feature type="compositionally biased region" description="Basic and acidic residues" evidence="1">
    <location>
        <begin position="3011"/>
        <end position="3042"/>
    </location>
</feature>
<dbReference type="KEGG" id="bbes:BESB_020510"/>
<feature type="region of interest" description="Disordered" evidence="1">
    <location>
        <begin position="3131"/>
        <end position="3160"/>
    </location>
</feature>
<dbReference type="PANTHER" id="PTHR12616:SF8">
    <property type="entry name" value="VACUOLAR PROTEIN SORTING-ASSOCIATED PROTEIN 8 HOMOLOG"/>
    <property type="match status" value="1"/>
</dbReference>
<organism evidence="2 3">
    <name type="scientific">Besnoitia besnoiti</name>
    <name type="common">Apicomplexan protozoan</name>
    <dbReference type="NCBI Taxonomy" id="94643"/>
    <lineage>
        <taxon>Eukaryota</taxon>
        <taxon>Sar</taxon>
        <taxon>Alveolata</taxon>
        <taxon>Apicomplexa</taxon>
        <taxon>Conoidasida</taxon>
        <taxon>Coccidia</taxon>
        <taxon>Eucoccidiorida</taxon>
        <taxon>Eimeriorina</taxon>
        <taxon>Sarcocystidae</taxon>
        <taxon>Besnoitia</taxon>
    </lineage>
</organism>
<feature type="region of interest" description="Disordered" evidence="1">
    <location>
        <begin position="1004"/>
        <end position="1025"/>
    </location>
</feature>
<dbReference type="EMBL" id="NWUJ01000012">
    <property type="protein sequence ID" value="PFH32110.1"/>
    <property type="molecule type" value="Genomic_DNA"/>
</dbReference>
<feature type="region of interest" description="Disordered" evidence="1">
    <location>
        <begin position="205"/>
        <end position="403"/>
    </location>
</feature>
<evidence type="ECO:0000256" key="1">
    <source>
        <dbReference type="SAM" id="MobiDB-lite"/>
    </source>
</evidence>
<feature type="region of interest" description="Disordered" evidence="1">
    <location>
        <begin position="1067"/>
        <end position="1155"/>
    </location>
</feature>
<feature type="compositionally biased region" description="Low complexity" evidence="1">
    <location>
        <begin position="1110"/>
        <end position="1133"/>
    </location>
</feature>
<feature type="compositionally biased region" description="Low complexity" evidence="1">
    <location>
        <begin position="1320"/>
        <end position="1329"/>
    </location>
</feature>
<feature type="compositionally biased region" description="Low complexity" evidence="1">
    <location>
        <begin position="1991"/>
        <end position="2003"/>
    </location>
</feature>
<dbReference type="VEuPathDB" id="ToxoDB:BESB_020510"/>
<protein>
    <submittedName>
        <fullName evidence="2">Uncharacterized protein</fullName>
    </submittedName>
</protein>
<feature type="region of interest" description="Disordered" evidence="1">
    <location>
        <begin position="1989"/>
        <end position="2013"/>
    </location>
</feature>
<feature type="compositionally biased region" description="Low complexity" evidence="1">
    <location>
        <begin position="2682"/>
        <end position="2693"/>
    </location>
</feature>
<feature type="compositionally biased region" description="Basic and acidic residues" evidence="1">
    <location>
        <begin position="1071"/>
        <end position="1086"/>
    </location>
</feature>
<accession>A0A2A9M9Q1</accession>
<feature type="region of interest" description="Disordered" evidence="1">
    <location>
        <begin position="100"/>
        <end position="178"/>
    </location>
</feature>